<comment type="subcellular location">
    <subcellularLocation>
        <location evidence="7">Cell inner membrane</location>
        <topology evidence="7">Multi-pass membrane protein</topology>
    </subcellularLocation>
    <subcellularLocation>
        <location evidence="1">Cell membrane</location>
        <topology evidence="1">Multi-pass membrane protein</topology>
    </subcellularLocation>
</comment>
<comment type="caution">
    <text evidence="7">Lacks conserved residue(s) required for the propagation of feature annotation.</text>
</comment>
<dbReference type="PANTHER" id="PTHR30221">
    <property type="entry name" value="SMALL-CONDUCTANCE MECHANOSENSITIVE CHANNEL"/>
    <property type="match status" value="1"/>
</dbReference>
<keyword evidence="7" id="KW-0406">Ion transport</keyword>
<comment type="subunit">
    <text evidence="7">Homoheptamer.</text>
</comment>
<dbReference type="RefSeq" id="WP_341672417.1">
    <property type="nucleotide sequence ID" value="NZ_JBBYHV010000001.1"/>
</dbReference>
<dbReference type="Gene3D" id="3.30.70.100">
    <property type="match status" value="1"/>
</dbReference>
<keyword evidence="11" id="KW-1185">Reference proteome</keyword>
<evidence type="ECO:0000313" key="10">
    <source>
        <dbReference type="EMBL" id="MEL1249896.1"/>
    </source>
</evidence>
<feature type="domain" description="Mechanosensitive ion channel MscS C-terminal" evidence="9">
    <location>
        <begin position="184"/>
        <end position="266"/>
    </location>
</feature>
<dbReference type="Pfam" id="PF00924">
    <property type="entry name" value="MS_channel_2nd"/>
    <property type="match status" value="1"/>
</dbReference>
<gene>
    <name evidence="10" type="ORF">AAEO60_04340</name>
</gene>
<comment type="similarity">
    <text evidence="2 7">Belongs to the MscS (TC 1.A.23) family.</text>
</comment>
<evidence type="ECO:0000256" key="2">
    <source>
        <dbReference type="ARBA" id="ARBA00008017"/>
    </source>
</evidence>
<evidence type="ECO:0000259" key="8">
    <source>
        <dbReference type="Pfam" id="PF00924"/>
    </source>
</evidence>
<evidence type="ECO:0000256" key="6">
    <source>
        <dbReference type="ARBA" id="ARBA00023136"/>
    </source>
</evidence>
<evidence type="ECO:0000256" key="1">
    <source>
        <dbReference type="ARBA" id="ARBA00004651"/>
    </source>
</evidence>
<dbReference type="Pfam" id="PF05552">
    <property type="entry name" value="MS_channel_1st_1"/>
    <property type="match status" value="1"/>
</dbReference>
<keyword evidence="7" id="KW-0813">Transport</keyword>
<feature type="transmembrane region" description="Helical" evidence="7">
    <location>
        <begin position="66"/>
        <end position="87"/>
    </location>
</feature>
<dbReference type="InterPro" id="IPR023408">
    <property type="entry name" value="MscS_beta-dom_sf"/>
</dbReference>
<accession>A0ABU9ICJ1</accession>
<reference evidence="10 11" key="1">
    <citation type="submission" date="2024-04" db="EMBL/GenBank/DDBJ databases">
        <title>Aurantiacibacter sp. DGU6 16S ribosomal RNA gene Genome sequencing and assembly.</title>
        <authorList>
            <person name="Park S."/>
        </authorList>
    </citation>
    <scope>NUCLEOTIDE SEQUENCE [LARGE SCALE GENOMIC DNA]</scope>
    <source>
        <strain evidence="10 11">DGU6</strain>
    </source>
</reference>
<dbReference type="SUPFAM" id="SSF50182">
    <property type="entry name" value="Sm-like ribonucleoproteins"/>
    <property type="match status" value="1"/>
</dbReference>
<keyword evidence="4 7" id="KW-0812">Transmembrane</keyword>
<dbReference type="SUPFAM" id="SSF82689">
    <property type="entry name" value="Mechanosensitive channel protein MscS (YggB), C-terminal domain"/>
    <property type="match status" value="1"/>
</dbReference>
<dbReference type="InterPro" id="IPR011066">
    <property type="entry name" value="MscS_channel_C_sf"/>
</dbReference>
<dbReference type="SUPFAM" id="SSF82861">
    <property type="entry name" value="Mechanosensitive channel protein MscS (YggB), transmembrane region"/>
    <property type="match status" value="1"/>
</dbReference>
<proteinExistence type="inferred from homology"/>
<feature type="transmembrane region" description="Helical" evidence="7">
    <location>
        <begin position="21"/>
        <end position="45"/>
    </location>
</feature>
<keyword evidence="7" id="KW-0997">Cell inner membrane</keyword>
<organism evidence="10 11">
    <name type="scientific">Aurantiacibacter gilvus</name>
    <dbReference type="NCBI Taxonomy" id="3139141"/>
    <lineage>
        <taxon>Bacteria</taxon>
        <taxon>Pseudomonadati</taxon>
        <taxon>Pseudomonadota</taxon>
        <taxon>Alphaproteobacteria</taxon>
        <taxon>Sphingomonadales</taxon>
        <taxon>Erythrobacteraceae</taxon>
        <taxon>Aurantiacibacter</taxon>
    </lineage>
</organism>
<feature type="transmembrane region" description="Helical" evidence="7">
    <location>
        <begin position="93"/>
        <end position="122"/>
    </location>
</feature>
<keyword evidence="5 7" id="KW-1133">Transmembrane helix</keyword>
<dbReference type="PANTHER" id="PTHR30221:SF1">
    <property type="entry name" value="SMALL-CONDUCTANCE MECHANOSENSITIVE CHANNEL"/>
    <property type="match status" value="1"/>
</dbReference>
<keyword evidence="3" id="KW-1003">Cell membrane</keyword>
<dbReference type="InterPro" id="IPR008910">
    <property type="entry name" value="MSC_TM_helix"/>
</dbReference>
<evidence type="ECO:0000259" key="9">
    <source>
        <dbReference type="Pfam" id="PF21082"/>
    </source>
</evidence>
<dbReference type="InterPro" id="IPR049278">
    <property type="entry name" value="MS_channel_C"/>
</dbReference>
<dbReference type="Gene3D" id="1.10.287.1260">
    <property type="match status" value="1"/>
</dbReference>
<dbReference type="Gene3D" id="2.30.30.60">
    <property type="match status" value="1"/>
</dbReference>
<dbReference type="InterPro" id="IPR045275">
    <property type="entry name" value="MscS_archaea/bacteria_type"/>
</dbReference>
<dbReference type="Proteomes" id="UP001497045">
    <property type="component" value="Unassembled WGS sequence"/>
</dbReference>
<comment type="function">
    <text evidence="7">Mechanosensitive channel that participates in the regulation of osmotic pressure changes within the cell, opening in response to stretch forces in the membrane lipid bilayer, without the need for other proteins. Contributes to normal resistance to hypoosmotic shock. Forms an ion channel of 1.0 nanosiemens conductance with a slight preference for anions.</text>
</comment>
<name>A0ABU9ICJ1_9SPHN</name>
<evidence type="ECO:0000256" key="3">
    <source>
        <dbReference type="ARBA" id="ARBA00022475"/>
    </source>
</evidence>
<comment type="caution">
    <text evidence="10">The sequence shown here is derived from an EMBL/GenBank/DDBJ whole genome shotgun (WGS) entry which is preliminary data.</text>
</comment>
<dbReference type="InterPro" id="IPR006685">
    <property type="entry name" value="MscS_channel_2nd"/>
</dbReference>
<protein>
    <recommendedName>
        <fullName evidence="7">Small-conductance mechanosensitive channel</fullName>
    </recommendedName>
</protein>
<sequence>MDYVAILENQVTSMWEGLVSILPNLAIALLVLLFTWILARFAVRIAKRITGKSSMREDLQQLMETLVRLAIWLTGFVLALIIAIPGFTPAGLIAGLGIGALAIGFAFQDIFENFLAGVLIMLREKMRIGDLIECEGVLGKVERITLRETYVRQLSNELTIMPNSMLFKNAVQILTDDTVRRNDVVVGVAYDTDLELAQKVILEAMETVDAIVKDRPIVVYAQEFGGSSIDFLVQWYAQSASRDLRQTKSEAIKAIKKGLDAAGIDIPFPIQTNYFPEALRIEQVASNQIAD</sequence>
<dbReference type="InterPro" id="IPR010920">
    <property type="entry name" value="LSM_dom_sf"/>
</dbReference>
<evidence type="ECO:0000256" key="4">
    <source>
        <dbReference type="ARBA" id="ARBA00022692"/>
    </source>
</evidence>
<keyword evidence="7" id="KW-0407">Ion channel</keyword>
<dbReference type="Pfam" id="PF21082">
    <property type="entry name" value="MS_channel_3rd"/>
    <property type="match status" value="1"/>
</dbReference>
<dbReference type="EMBL" id="JBBYHV010000001">
    <property type="protein sequence ID" value="MEL1249896.1"/>
    <property type="molecule type" value="Genomic_DNA"/>
</dbReference>
<evidence type="ECO:0000256" key="7">
    <source>
        <dbReference type="RuleBase" id="RU369025"/>
    </source>
</evidence>
<evidence type="ECO:0000256" key="5">
    <source>
        <dbReference type="ARBA" id="ARBA00022989"/>
    </source>
</evidence>
<dbReference type="InterPro" id="IPR011014">
    <property type="entry name" value="MscS_channel_TM-2"/>
</dbReference>
<evidence type="ECO:0000313" key="11">
    <source>
        <dbReference type="Proteomes" id="UP001497045"/>
    </source>
</evidence>
<keyword evidence="6 7" id="KW-0472">Membrane</keyword>
<feature type="domain" description="Mechanosensitive ion channel MscS" evidence="8">
    <location>
        <begin position="109"/>
        <end position="172"/>
    </location>
</feature>